<keyword evidence="2" id="KW-0479">Metal-binding</keyword>
<keyword evidence="6" id="KW-0804">Transcription</keyword>
<evidence type="ECO:0000256" key="6">
    <source>
        <dbReference type="ARBA" id="ARBA00023163"/>
    </source>
</evidence>
<dbReference type="SUPFAM" id="SSF57667">
    <property type="entry name" value="beta-beta-alpha zinc fingers"/>
    <property type="match status" value="1"/>
</dbReference>
<dbReference type="InterPro" id="IPR036236">
    <property type="entry name" value="Znf_C2H2_sf"/>
</dbReference>
<keyword evidence="5" id="KW-0805">Transcription regulation</keyword>
<gene>
    <name evidence="10" type="primary">LOC104610072</name>
</gene>
<evidence type="ECO:0000256" key="7">
    <source>
        <dbReference type="ARBA" id="ARBA00023242"/>
    </source>
</evidence>
<evidence type="ECO:0000256" key="3">
    <source>
        <dbReference type="ARBA" id="ARBA00022771"/>
    </source>
</evidence>
<feature type="compositionally biased region" description="Polar residues" evidence="8">
    <location>
        <begin position="107"/>
        <end position="123"/>
    </location>
</feature>
<dbReference type="AlphaFoldDB" id="A0A1U8BEM4"/>
<feature type="compositionally biased region" description="Acidic residues" evidence="8">
    <location>
        <begin position="19"/>
        <end position="29"/>
    </location>
</feature>
<evidence type="ECO:0000256" key="4">
    <source>
        <dbReference type="ARBA" id="ARBA00022833"/>
    </source>
</evidence>
<feature type="compositionally biased region" description="Polar residues" evidence="8">
    <location>
        <begin position="152"/>
        <end position="164"/>
    </location>
</feature>
<dbReference type="GeneID" id="104610072"/>
<keyword evidence="9" id="KW-1185">Reference proteome</keyword>
<accession>A0A1U8BEM4</accession>
<dbReference type="RefSeq" id="XP_010274841.1">
    <property type="nucleotide sequence ID" value="XM_010276539.1"/>
</dbReference>
<feature type="region of interest" description="Disordered" evidence="8">
    <location>
        <begin position="1"/>
        <end position="35"/>
    </location>
</feature>
<keyword evidence="3" id="KW-0863">Zinc-finger</keyword>
<dbReference type="eggNOG" id="ENOG502S8N0">
    <property type="taxonomic scope" value="Eukaryota"/>
</dbReference>
<dbReference type="InterPro" id="IPR052426">
    <property type="entry name" value="Plant_dev_regulator"/>
</dbReference>
<protein>
    <submittedName>
        <fullName evidence="10">Transcriptional regulator SUPERMAN-like</fullName>
    </submittedName>
</protein>
<feature type="compositionally biased region" description="Basic and acidic residues" evidence="8">
    <location>
        <begin position="125"/>
        <end position="136"/>
    </location>
</feature>
<feature type="region of interest" description="Disordered" evidence="8">
    <location>
        <begin position="57"/>
        <end position="190"/>
    </location>
</feature>
<dbReference type="Gene3D" id="3.30.160.60">
    <property type="entry name" value="Classic Zinc Finger"/>
    <property type="match status" value="1"/>
</dbReference>
<evidence type="ECO:0000313" key="10">
    <source>
        <dbReference type="RefSeq" id="XP_010274841.1"/>
    </source>
</evidence>
<organism evidence="9 10">
    <name type="scientific">Nelumbo nucifera</name>
    <name type="common">Sacred lotus</name>
    <dbReference type="NCBI Taxonomy" id="4432"/>
    <lineage>
        <taxon>Eukaryota</taxon>
        <taxon>Viridiplantae</taxon>
        <taxon>Streptophyta</taxon>
        <taxon>Embryophyta</taxon>
        <taxon>Tracheophyta</taxon>
        <taxon>Spermatophyta</taxon>
        <taxon>Magnoliopsida</taxon>
        <taxon>Proteales</taxon>
        <taxon>Nelumbonaceae</taxon>
        <taxon>Nelumbo</taxon>
    </lineage>
</organism>
<evidence type="ECO:0000256" key="2">
    <source>
        <dbReference type="ARBA" id="ARBA00022723"/>
    </source>
</evidence>
<name>A0A1U8BEM4_NELNU</name>
<dbReference type="KEGG" id="nnu:104610072"/>
<evidence type="ECO:0000313" key="9">
    <source>
        <dbReference type="Proteomes" id="UP000189703"/>
    </source>
</evidence>
<dbReference type="GO" id="GO:0005634">
    <property type="term" value="C:nucleus"/>
    <property type="evidence" value="ECO:0007669"/>
    <property type="project" value="UniProtKB-SubCell"/>
</dbReference>
<dbReference type="PANTHER" id="PTHR45801">
    <property type="entry name" value="OS07G0101800 PROTEIN"/>
    <property type="match status" value="1"/>
</dbReference>
<comment type="subcellular location">
    <subcellularLocation>
        <location evidence="1">Nucleus</location>
    </subcellularLocation>
</comment>
<keyword evidence="4" id="KW-0862">Zinc</keyword>
<evidence type="ECO:0000256" key="5">
    <source>
        <dbReference type="ARBA" id="ARBA00023015"/>
    </source>
</evidence>
<evidence type="ECO:0000256" key="8">
    <source>
        <dbReference type="SAM" id="MobiDB-lite"/>
    </source>
</evidence>
<dbReference type="GO" id="GO:0008270">
    <property type="term" value="F:zinc ion binding"/>
    <property type="evidence" value="ECO:0007669"/>
    <property type="project" value="UniProtKB-KW"/>
</dbReference>
<dbReference type="Proteomes" id="UP000189703">
    <property type="component" value="Unplaced"/>
</dbReference>
<dbReference type="OMA" id="YFPSHAC"/>
<proteinExistence type="predicted"/>
<feature type="compositionally biased region" description="Basic and acidic residues" evidence="8">
    <location>
        <begin position="165"/>
        <end position="175"/>
    </location>
</feature>
<reference evidence="10" key="1">
    <citation type="submission" date="2025-08" db="UniProtKB">
        <authorList>
            <consortium name="RefSeq"/>
        </authorList>
    </citation>
    <scope>IDENTIFICATION</scope>
</reference>
<sequence length="190" mass="21284">MDQSAGGQHMHQDSKTSSEDSDQQQDQDDASTGRSYGCVFCKRGFTTAQALGGHMNIHRKDRARIRQPAVPSVSTGKPDNEYVSPAPLPPPPTSTRWPLYRSPPREAQTTTYHVYLPPSSSGTRHPPEYHADEFHLQRPQPLSPFDEHDWRTNLSLQLGPTHTKNGGEGENKREAQEDEPDLELRLGHDP</sequence>
<dbReference type="OrthoDB" id="780709at2759"/>
<dbReference type="PANTHER" id="PTHR45801:SF117">
    <property type="entry name" value="OS07G0417400 PROTEIN"/>
    <property type="match status" value="1"/>
</dbReference>
<dbReference type="PROSITE" id="PS50157">
    <property type="entry name" value="ZINC_FINGER_C2H2_2"/>
    <property type="match status" value="1"/>
</dbReference>
<evidence type="ECO:0000256" key="1">
    <source>
        <dbReference type="ARBA" id="ARBA00004123"/>
    </source>
</evidence>
<dbReference type="InterPro" id="IPR013087">
    <property type="entry name" value="Znf_C2H2_type"/>
</dbReference>
<keyword evidence="7" id="KW-0539">Nucleus</keyword>
<dbReference type="PROSITE" id="PS00028">
    <property type="entry name" value="ZINC_FINGER_C2H2_1"/>
    <property type="match status" value="1"/>
</dbReference>